<gene>
    <name evidence="1" type="ORF">SAMN05661044_02048</name>
</gene>
<evidence type="ECO:0000313" key="2">
    <source>
        <dbReference type="Proteomes" id="UP000199421"/>
    </source>
</evidence>
<keyword evidence="2" id="KW-1185">Reference proteome</keyword>
<dbReference type="EMBL" id="FOAF01000001">
    <property type="protein sequence ID" value="SEL11834.1"/>
    <property type="molecule type" value="Genomic_DNA"/>
</dbReference>
<reference evidence="2" key="1">
    <citation type="submission" date="2016-10" db="EMBL/GenBank/DDBJ databases">
        <authorList>
            <person name="Varghese N."/>
            <person name="Submissions S."/>
        </authorList>
    </citation>
    <scope>NUCLEOTIDE SEQUENCE [LARGE SCALE GENOMIC DNA]</scope>
    <source>
        <strain evidence="2">DSM 18733</strain>
    </source>
</reference>
<accession>A0A1H7MKZ7</accession>
<sequence>MKQMKIAEQLKVSINYEGKELSKAVKELQPVVFQDGNEFCCLLGPDMKAGIFGCGISPQEALKDWERNLEKRIGAVTEGDEVALYAIDVLKASNKKVW</sequence>
<name>A0A1H7MKZ7_OLID1</name>
<dbReference type="AlphaFoldDB" id="A0A1H7MKZ7"/>
<dbReference type="OrthoDB" id="670987at2"/>
<evidence type="ECO:0000313" key="1">
    <source>
        <dbReference type="EMBL" id="SEL11834.1"/>
    </source>
</evidence>
<dbReference type="RefSeq" id="WP_093323059.1">
    <property type="nucleotide sequence ID" value="NZ_FOAF01000001.1"/>
</dbReference>
<dbReference type="Proteomes" id="UP000199421">
    <property type="component" value="Unassembled WGS sequence"/>
</dbReference>
<proteinExistence type="predicted"/>
<organism evidence="1 2">
    <name type="scientific">Olivibacter domesticus</name>
    <name type="common">Pseudosphingobacterium domesticum</name>
    <dbReference type="NCBI Taxonomy" id="407022"/>
    <lineage>
        <taxon>Bacteria</taxon>
        <taxon>Pseudomonadati</taxon>
        <taxon>Bacteroidota</taxon>
        <taxon>Sphingobacteriia</taxon>
        <taxon>Sphingobacteriales</taxon>
        <taxon>Sphingobacteriaceae</taxon>
        <taxon>Olivibacter</taxon>
    </lineage>
</organism>
<protein>
    <submittedName>
        <fullName evidence="1">Uncharacterized protein</fullName>
    </submittedName>
</protein>
<dbReference type="STRING" id="407022.SAMN05661044_02048"/>